<keyword evidence="2" id="KW-1185">Reference proteome</keyword>
<protein>
    <submittedName>
        <fullName evidence="1">Uncharacterized protein</fullName>
    </submittedName>
</protein>
<proteinExistence type="predicted"/>
<organism evidence="1 2">
    <name type="scientific">Magnetospirillum aberrantis SpK</name>
    <dbReference type="NCBI Taxonomy" id="908842"/>
    <lineage>
        <taxon>Bacteria</taxon>
        <taxon>Pseudomonadati</taxon>
        <taxon>Pseudomonadota</taxon>
        <taxon>Alphaproteobacteria</taxon>
        <taxon>Rhodospirillales</taxon>
        <taxon>Rhodospirillaceae</taxon>
        <taxon>Magnetospirillum</taxon>
    </lineage>
</organism>
<dbReference type="Proteomes" id="UP000480684">
    <property type="component" value="Unassembled WGS sequence"/>
</dbReference>
<name>A0A7C9QSP6_9PROT</name>
<comment type="caution">
    <text evidence="1">The sequence shown here is derived from an EMBL/GenBank/DDBJ whole genome shotgun (WGS) entry which is preliminary data.</text>
</comment>
<dbReference type="EMBL" id="JAAIYP010000026">
    <property type="protein sequence ID" value="NFV79337.1"/>
    <property type="molecule type" value="Genomic_DNA"/>
</dbReference>
<gene>
    <name evidence="1" type="ORF">G4223_04345</name>
</gene>
<dbReference type="RefSeq" id="WP_163675524.1">
    <property type="nucleotide sequence ID" value="NZ_JAAIYP010000026.1"/>
</dbReference>
<evidence type="ECO:0000313" key="1">
    <source>
        <dbReference type="EMBL" id="NFV79337.1"/>
    </source>
</evidence>
<evidence type="ECO:0000313" key="2">
    <source>
        <dbReference type="Proteomes" id="UP000480684"/>
    </source>
</evidence>
<reference evidence="1 2" key="1">
    <citation type="submission" date="2020-02" db="EMBL/GenBank/DDBJ databases">
        <authorList>
            <person name="Dziuba M."/>
            <person name="Kuznetsov B."/>
            <person name="Mardanov A."/>
            <person name="Ravin N."/>
            <person name="Grouzdev D."/>
        </authorList>
    </citation>
    <scope>NUCLEOTIDE SEQUENCE [LARGE SCALE GENOMIC DNA]</scope>
    <source>
        <strain evidence="1 2">SpK</strain>
    </source>
</reference>
<sequence length="64" mass="7121">MSYPLFDSGFTLWQADLDARLMDRHGRSIKALGVDARLLLSNYYRGVSVASTLDLITDGIHPLP</sequence>
<accession>A0A7C9QSP6</accession>
<dbReference type="AlphaFoldDB" id="A0A7C9QSP6"/>